<dbReference type="PANTHER" id="PTHR43157:SF31">
    <property type="entry name" value="PHOSPHATIDYLINOSITOL-GLYCAN BIOSYNTHESIS CLASS F PROTEIN"/>
    <property type="match status" value="1"/>
</dbReference>
<sequence length="312" mass="33386">MKTLSWTVADMGDQRDLTVLITGANSGLGLSSARAFAQSGARVLLGCRSPERGGAALKQVQAVATGEAPQLIEVDLADLQSVQRASEQVGESIDRLDVLMNNAGVMALPLRRTAQGHEMQFGTNHLGHFALTARLLPLLLSAPEARVVTTSSGAHRLGKMRWQDLDWHNGYHKWAAYGQSKLANLMFCFELQRQADAAKVQLSSLAAHPGYASTHLQAAGPELSGQALMGRLMDVANNVFAQSADQGALPQLFAATSPDAVGGCYYGPSGLGEMRGAPCLVQPTSSALKSDEWRQLWSVSSELTELSFDWPQ</sequence>
<accession>A0A6J6TUG4</accession>
<dbReference type="EMBL" id="CAEZYU010000080">
    <property type="protein sequence ID" value="CAB4750057.1"/>
    <property type="molecule type" value="Genomic_DNA"/>
</dbReference>
<protein>
    <submittedName>
        <fullName evidence="3">Unannotated protein</fullName>
    </submittedName>
</protein>
<dbReference type="EMBL" id="CAFBMG010000108">
    <property type="protein sequence ID" value="CAB4908650.1"/>
    <property type="molecule type" value="Genomic_DNA"/>
</dbReference>
<dbReference type="GO" id="GO:0016491">
    <property type="term" value="F:oxidoreductase activity"/>
    <property type="evidence" value="ECO:0007669"/>
    <property type="project" value="UniProtKB-KW"/>
</dbReference>
<dbReference type="SUPFAM" id="SSF51735">
    <property type="entry name" value="NAD(P)-binding Rossmann-fold domains"/>
    <property type="match status" value="1"/>
</dbReference>
<dbReference type="NCBIfam" id="NF004846">
    <property type="entry name" value="PRK06197.1"/>
    <property type="match status" value="1"/>
</dbReference>
<dbReference type="EMBL" id="CAEZSF010000008">
    <property type="protein sequence ID" value="CAB4530236.1"/>
    <property type="molecule type" value="Genomic_DNA"/>
</dbReference>
<evidence type="ECO:0000313" key="2">
    <source>
        <dbReference type="EMBL" id="CAB4530236.1"/>
    </source>
</evidence>
<dbReference type="InterPro" id="IPR002347">
    <property type="entry name" value="SDR_fam"/>
</dbReference>
<evidence type="ECO:0000313" key="4">
    <source>
        <dbReference type="EMBL" id="CAB4908650.1"/>
    </source>
</evidence>
<keyword evidence="1" id="KW-0560">Oxidoreductase</keyword>
<evidence type="ECO:0000256" key="1">
    <source>
        <dbReference type="ARBA" id="ARBA00023002"/>
    </source>
</evidence>
<dbReference type="Pfam" id="PF00106">
    <property type="entry name" value="adh_short"/>
    <property type="match status" value="1"/>
</dbReference>
<dbReference type="InterPro" id="IPR036291">
    <property type="entry name" value="NAD(P)-bd_dom_sf"/>
</dbReference>
<organism evidence="3">
    <name type="scientific">freshwater metagenome</name>
    <dbReference type="NCBI Taxonomy" id="449393"/>
    <lineage>
        <taxon>unclassified sequences</taxon>
        <taxon>metagenomes</taxon>
        <taxon>ecological metagenomes</taxon>
    </lineage>
</organism>
<name>A0A6J6TUG4_9ZZZZ</name>
<evidence type="ECO:0000313" key="3">
    <source>
        <dbReference type="EMBL" id="CAB4750057.1"/>
    </source>
</evidence>
<dbReference type="PANTHER" id="PTHR43157">
    <property type="entry name" value="PHOSPHATIDYLINOSITOL-GLYCAN BIOSYNTHESIS CLASS F PROTEIN-RELATED"/>
    <property type="match status" value="1"/>
</dbReference>
<dbReference type="PRINTS" id="PR00081">
    <property type="entry name" value="GDHRDH"/>
</dbReference>
<gene>
    <name evidence="2" type="ORF">UFOPK1358_00178</name>
    <name evidence="3" type="ORF">UFOPK2766_01600</name>
    <name evidence="4" type="ORF">UFOPK3519_01267</name>
</gene>
<dbReference type="Gene3D" id="3.40.50.720">
    <property type="entry name" value="NAD(P)-binding Rossmann-like Domain"/>
    <property type="match status" value="1"/>
</dbReference>
<proteinExistence type="predicted"/>
<reference evidence="3" key="1">
    <citation type="submission" date="2020-05" db="EMBL/GenBank/DDBJ databases">
        <authorList>
            <person name="Chiriac C."/>
            <person name="Salcher M."/>
            <person name="Ghai R."/>
            <person name="Kavagutti S V."/>
        </authorList>
    </citation>
    <scope>NUCLEOTIDE SEQUENCE</scope>
</reference>
<dbReference type="AlphaFoldDB" id="A0A6J6TUG4"/>